<sequence length="301" mass="33910">MHLHHTQSGKQNNHPKWLVTILLSWGTFVFALFFATLIGSMARQAGASKLLQQSIQAGLVTLMTVPLLYILLKRFSSRPFYSIGLSGWRQAIPKAIMGAMYVIILSGSGFTIAHLLGWIKVAQFHFSAHLVTVLLLNMIIAFFYEAFPEELTFRGTVYNALNRRFNCFISLLLQPILFVLAPLTVSGLQYIAGIESPAITLDYIVLLLSFGFILQLLRIVTGSLWTSIAFHLAFLENSRFFVLQGDERFITYEEIVPGTGALFVIFFMLLIVGTLLLIPAVIARRNTIQRHNKNKRDDQDV</sequence>
<evidence type="ECO:0000256" key="1">
    <source>
        <dbReference type="SAM" id="Phobius"/>
    </source>
</evidence>
<feature type="transmembrane region" description="Helical" evidence="1">
    <location>
        <begin position="125"/>
        <end position="144"/>
    </location>
</feature>
<feature type="transmembrane region" description="Helical" evidence="1">
    <location>
        <begin position="99"/>
        <end position="119"/>
    </location>
</feature>
<dbReference type="GO" id="GO:0080120">
    <property type="term" value="P:CAAX-box protein maturation"/>
    <property type="evidence" value="ECO:0007669"/>
    <property type="project" value="UniProtKB-ARBA"/>
</dbReference>
<dbReference type="InterPro" id="IPR003675">
    <property type="entry name" value="Rce1/LyrA-like_dom"/>
</dbReference>
<feature type="transmembrane region" description="Helical" evidence="1">
    <location>
        <begin position="198"/>
        <end position="217"/>
    </location>
</feature>
<dbReference type="RefSeq" id="WP_003241835.1">
    <property type="nucleotide sequence ID" value="NZ_AMXN01000009.1"/>
</dbReference>
<reference evidence="3 4" key="1">
    <citation type="journal article" date="2014" name="Syst. Appl. Microbiol.">
        <title>Genomic insights into the taxonomic status of the three subspecies of Bacillus subtilis.</title>
        <authorList>
            <person name="Yi H."/>
            <person name="Chun J."/>
            <person name="Cha C.J."/>
        </authorList>
    </citation>
    <scope>NUCLEOTIDE SEQUENCE [LARGE SCALE GENOMIC DNA]</scope>
    <source>
        <strain evidence="3 4">KCTC 13429</strain>
    </source>
</reference>
<evidence type="ECO:0000313" key="3">
    <source>
        <dbReference type="EMBL" id="ELS59601.1"/>
    </source>
</evidence>
<evidence type="ECO:0000313" key="4">
    <source>
        <dbReference type="Proteomes" id="UP000011182"/>
    </source>
</evidence>
<dbReference type="PANTHER" id="PTHR39430">
    <property type="entry name" value="MEMBRANE-ASSOCIATED PROTEASE-RELATED"/>
    <property type="match status" value="1"/>
</dbReference>
<dbReference type="GO" id="GO:0004175">
    <property type="term" value="F:endopeptidase activity"/>
    <property type="evidence" value="ECO:0007669"/>
    <property type="project" value="UniProtKB-ARBA"/>
</dbReference>
<dbReference type="Pfam" id="PF02517">
    <property type="entry name" value="Rce1-like"/>
    <property type="match status" value="1"/>
</dbReference>
<keyword evidence="1" id="KW-1133">Transmembrane helix</keyword>
<organism evidence="3 4">
    <name type="scientific">Bacillus inaquosorum KCTC 13429</name>
    <dbReference type="NCBI Taxonomy" id="1236548"/>
    <lineage>
        <taxon>Bacteria</taxon>
        <taxon>Bacillati</taxon>
        <taxon>Bacillota</taxon>
        <taxon>Bacilli</taxon>
        <taxon>Bacillales</taxon>
        <taxon>Bacillaceae</taxon>
        <taxon>Bacillus</taxon>
    </lineage>
</organism>
<keyword evidence="1" id="KW-0472">Membrane</keyword>
<comment type="caution">
    <text evidence="3">The sequence shown here is derived from an EMBL/GenBank/DDBJ whole genome shotgun (WGS) entry which is preliminary data.</text>
</comment>
<gene>
    <name evidence="3" type="ORF">BSI_39820</name>
</gene>
<accession>A0A9W5LFA9</accession>
<feature type="transmembrane region" description="Helical" evidence="1">
    <location>
        <begin position="54"/>
        <end position="72"/>
    </location>
</feature>
<proteinExistence type="predicted"/>
<evidence type="ECO:0000259" key="2">
    <source>
        <dbReference type="Pfam" id="PF02517"/>
    </source>
</evidence>
<feature type="transmembrane region" description="Helical" evidence="1">
    <location>
        <begin position="165"/>
        <end position="192"/>
    </location>
</feature>
<name>A0A9W5LFA9_9BACI</name>
<dbReference type="Proteomes" id="UP000011182">
    <property type="component" value="Unassembled WGS sequence"/>
</dbReference>
<keyword evidence="1" id="KW-0812">Transmembrane</keyword>
<feature type="domain" description="CAAX prenyl protease 2/Lysostaphin resistance protein A-like" evidence="2">
    <location>
        <begin position="134"/>
        <end position="233"/>
    </location>
</feature>
<feature type="transmembrane region" description="Helical" evidence="1">
    <location>
        <begin position="262"/>
        <end position="283"/>
    </location>
</feature>
<dbReference type="EMBL" id="AMXN01000009">
    <property type="protein sequence ID" value="ELS59601.1"/>
    <property type="molecule type" value="Genomic_DNA"/>
</dbReference>
<protein>
    <recommendedName>
        <fullName evidence="2">CAAX prenyl protease 2/Lysostaphin resistance protein A-like domain-containing protein</fullName>
    </recommendedName>
</protein>
<feature type="transmembrane region" description="Helical" evidence="1">
    <location>
        <begin position="21"/>
        <end position="42"/>
    </location>
</feature>
<dbReference type="PANTHER" id="PTHR39430:SF1">
    <property type="entry name" value="PROTEASE"/>
    <property type="match status" value="1"/>
</dbReference>
<keyword evidence="4" id="KW-1185">Reference proteome</keyword>
<dbReference type="AlphaFoldDB" id="A0A9W5LFA9"/>